<dbReference type="ESTHER" id="9zzzz-t1a3k4">
    <property type="family name" value="6_AlphaBeta_hydrolase"/>
</dbReference>
<dbReference type="SMR" id="T1A3K4"/>
<feature type="domain" description="AB hydrolase-1" evidence="1">
    <location>
        <begin position="15"/>
        <end position="242"/>
    </location>
</feature>
<dbReference type="AlphaFoldDB" id="T1A3K4"/>
<organism evidence="2">
    <name type="scientific">mine drainage metagenome</name>
    <dbReference type="NCBI Taxonomy" id="410659"/>
    <lineage>
        <taxon>unclassified sequences</taxon>
        <taxon>metagenomes</taxon>
        <taxon>ecological metagenomes</taxon>
    </lineage>
</organism>
<name>T1A3K4_9ZZZZ</name>
<dbReference type="EMBL" id="AUZY01006185">
    <property type="protein sequence ID" value="EQD55146.1"/>
    <property type="molecule type" value="Genomic_DNA"/>
</dbReference>
<sequence length="255" mass="28404">MIASEIVGSRGPYSVFVHGWLRAQSAFEPLRTIAQERSERWILVDLRGYGRSRPATGQYTVDEAANDLIELTDALQVPAARWIGHSMGGLIIQKVAQFAPKKVTRLVGIAPVPLSGIALDPRAWSVYNSACRDPDVRLRILTHLTAQERFEPPHESWIATSLEETRPAVLARYLHSWGCVEGDSPPVHPSLIPMTLLVGTRDPAITSALIEREFVPRYADLDVHRIEGAGHFPIEERLDAVRAYFTQPDGDSRNQ</sequence>
<proteinExistence type="predicted"/>
<dbReference type="InterPro" id="IPR050228">
    <property type="entry name" value="Carboxylesterase_BioH"/>
</dbReference>
<gene>
    <name evidence="2" type="ORF">B1B_09362</name>
</gene>
<dbReference type="InterPro" id="IPR000073">
    <property type="entry name" value="AB_hydrolase_1"/>
</dbReference>
<protein>
    <submittedName>
        <fullName evidence="2">Alpha/beta hydrolase fold protein</fullName>
    </submittedName>
</protein>
<dbReference type="Gene3D" id="3.40.50.1820">
    <property type="entry name" value="alpha/beta hydrolase"/>
    <property type="match status" value="1"/>
</dbReference>
<dbReference type="PANTHER" id="PTHR43194">
    <property type="entry name" value="HYDROLASE ALPHA/BETA FOLD FAMILY"/>
    <property type="match status" value="1"/>
</dbReference>
<reference evidence="2" key="1">
    <citation type="submission" date="2013-08" db="EMBL/GenBank/DDBJ databases">
        <authorList>
            <person name="Mendez C."/>
            <person name="Richter M."/>
            <person name="Ferrer M."/>
            <person name="Sanchez J."/>
        </authorList>
    </citation>
    <scope>NUCLEOTIDE SEQUENCE</scope>
</reference>
<dbReference type="InterPro" id="IPR029058">
    <property type="entry name" value="AB_hydrolase_fold"/>
</dbReference>
<evidence type="ECO:0000259" key="1">
    <source>
        <dbReference type="Pfam" id="PF12697"/>
    </source>
</evidence>
<reference evidence="2" key="2">
    <citation type="journal article" date="2014" name="ISME J.">
        <title>Microbial stratification in low pH oxic and suboxic macroscopic growths along an acid mine drainage.</title>
        <authorList>
            <person name="Mendez-Garcia C."/>
            <person name="Mesa V."/>
            <person name="Sprenger R.R."/>
            <person name="Richter M."/>
            <person name="Diez M.S."/>
            <person name="Solano J."/>
            <person name="Bargiela R."/>
            <person name="Golyshina O.V."/>
            <person name="Manteca A."/>
            <person name="Ramos J.L."/>
            <person name="Gallego J.R."/>
            <person name="Llorente I."/>
            <person name="Martins Dos Santos V.A."/>
            <person name="Jensen O.N."/>
            <person name="Pelaez A.I."/>
            <person name="Sanchez J."/>
            <person name="Ferrer M."/>
        </authorList>
    </citation>
    <scope>NUCLEOTIDE SEQUENCE</scope>
</reference>
<dbReference type="PANTHER" id="PTHR43194:SF2">
    <property type="entry name" value="PEROXISOMAL MEMBRANE PROTEIN LPX1"/>
    <property type="match status" value="1"/>
</dbReference>
<dbReference type="GO" id="GO:0016787">
    <property type="term" value="F:hydrolase activity"/>
    <property type="evidence" value="ECO:0007669"/>
    <property type="project" value="UniProtKB-KW"/>
</dbReference>
<comment type="caution">
    <text evidence="2">The sequence shown here is derived from an EMBL/GenBank/DDBJ whole genome shotgun (WGS) entry which is preliminary data.</text>
</comment>
<keyword evidence="2" id="KW-0378">Hydrolase</keyword>
<dbReference type="SUPFAM" id="SSF53474">
    <property type="entry name" value="alpha/beta-Hydrolases"/>
    <property type="match status" value="1"/>
</dbReference>
<dbReference type="Pfam" id="PF12697">
    <property type="entry name" value="Abhydrolase_6"/>
    <property type="match status" value="1"/>
</dbReference>
<evidence type="ECO:0000313" key="2">
    <source>
        <dbReference type="EMBL" id="EQD55146.1"/>
    </source>
</evidence>
<accession>T1A3K4</accession>